<sequence>MKLIVISGTRADYGIYRPLLFELHRDPVIHLQLVVTGMHLLKEYGQTIDDVEQDPFEVIAQPSILVKGDSTYAMSQSVGIATLYFSDILHFHQPDAILLLGDRGEMLAAAIAAHYQNIAIVHLHGGEKSGSADDAVRHAISKLAHLHFVSTFQAKKALQHLGEEEWRIFPVGSLRKHDIEQIKLLDDMKKAQLMKKYRLSSKQKNVLVMMHPDTKEQKPYSQQIEVVLKALERYSEINLIFIGPNSDAGGDIFREYMQSYCKQSKWCSYHASIPSDEYLFLLSQVDLLIGNSSSGIIEAPFFHLPFINVGNRQQDRTHGDNVYHVPYRANKIKAKIQEVLQSPTKIIKHNPYDIVKAPAHEIVKQLKISL</sequence>
<dbReference type="InterPro" id="IPR029767">
    <property type="entry name" value="WecB-like"/>
</dbReference>
<organism evidence="2 3">
    <name type="scientific">Kroppenstedtia eburnea</name>
    <dbReference type="NCBI Taxonomy" id="714067"/>
    <lineage>
        <taxon>Bacteria</taxon>
        <taxon>Bacillati</taxon>
        <taxon>Bacillota</taxon>
        <taxon>Bacilli</taxon>
        <taxon>Bacillales</taxon>
        <taxon>Thermoactinomycetaceae</taxon>
        <taxon>Kroppenstedtia</taxon>
    </lineage>
</organism>
<dbReference type="EMBL" id="FTOD01000021">
    <property type="protein sequence ID" value="SIT19240.1"/>
    <property type="molecule type" value="Genomic_DNA"/>
</dbReference>
<dbReference type="NCBIfam" id="TIGR03568">
    <property type="entry name" value="NeuC_NnaA"/>
    <property type="match status" value="1"/>
</dbReference>
<proteinExistence type="predicted"/>
<dbReference type="InterPro" id="IPR003331">
    <property type="entry name" value="UDP_GlcNAc_Epimerase_2_dom"/>
</dbReference>
<keyword evidence="3" id="KW-1185">Reference proteome</keyword>
<feature type="domain" description="UDP-N-acetylglucosamine 2-epimerase" evidence="1">
    <location>
        <begin position="22"/>
        <end position="357"/>
    </location>
</feature>
<protein>
    <submittedName>
        <fullName evidence="2">GDP/UDP-N,N'-diacetylbacillosamine 2-epimerase (Hydrolysing)</fullName>
    </submittedName>
</protein>
<dbReference type="Pfam" id="PF02350">
    <property type="entry name" value="Epimerase_2"/>
    <property type="match status" value="1"/>
</dbReference>
<dbReference type="GO" id="GO:0006047">
    <property type="term" value="P:UDP-N-acetylglucosamine metabolic process"/>
    <property type="evidence" value="ECO:0007669"/>
    <property type="project" value="InterPro"/>
</dbReference>
<dbReference type="OrthoDB" id="9803238at2"/>
<dbReference type="GO" id="GO:0004553">
    <property type="term" value="F:hydrolase activity, hydrolyzing O-glycosyl compounds"/>
    <property type="evidence" value="ECO:0007669"/>
    <property type="project" value="InterPro"/>
</dbReference>
<gene>
    <name evidence="2" type="ORF">SAMN05421790_12114</name>
</gene>
<dbReference type="PANTHER" id="PTHR43174">
    <property type="entry name" value="UDP-N-ACETYLGLUCOSAMINE 2-EPIMERASE"/>
    <property type="match status" value="1"/>
</dbReference>
<evidence type="ECO:0000313" key="2">
    <source>
        <dbReference type="EMBL" id="SIT19240.1"/>
    </source>
</evidence>
<accession>A0A1N7Q8Q9</accession>
<reference evidence="3" key="1">
    <citation type="submission" date="2017-01" db="EMBL/GenBank/DDBJ databases">
        <authorList>
            <person name="Varghese N."/>
            <person name="Submissions S."/>
        </authorList>
    </citation>
    <scope>NUCLEOTIDE SEQUENCE [LARGE SCALE GENOMIC DNA]</scope>
    <source>
        <strain evidence="3">DSM 45196</strain>
    </source>
</reference>
<name>A0A1N7Q8Q9_9BACL</name>
<dbReference type="AlphaFoldDB" id="A0A1N7Q8Q9"/>
<dbReference type="Gene3D" id="3.40.50.2000">
    <property type="entry name" value="Glycogen Phosphorylase B"/>
    <property type="match status" value="2"/>
</dbReference>
<evidence type="ECO:0000259" key="1">
    <source>
        <dbReference type="Pfam" id="PF02350"/>
    </source>
</evidence>
<dbReference type="InterPro" id="IPR020004">
    <property type="entry name" value="UDP-GlcNAc_Epase"/>
</dbReference>
<evidence type="ECO:0000313" key="3">
    <source>
        <dbReference type="Proteomes" id="UP000186795"/>
    </source>
</evidence>
<dbReference type="SUPFAM" id="SSF53756">
    <property type="entry name" value="UDP-Glycosyltransferase/glycogen phosphorylase"/>
    <property type="match status" value="1"/>
</dbReference>
<dbReference type="PANTHER" id="PTHR43174:SF3">
    <property type="entry name" value="UDP-N-ACETYLGLUCOSAMINE 2-EPIMERASE"/>
    <property type="match status" value="1"/>
</dbReference>
<dbReference type="RefSeq" id="WP_009709274.1">
    <property type="nucleotide sequence ID" value="NZ_CP048103.1"/>
</dbReference>
<dbReference type="Proteomes" id="UP000186795">
    <property type="component" value="Unassembled WGS sequence"/>
</dbReference>